<proteinExistence type="predicted"/>
<dbReference type="Proteomes" id="UP001556367">
    <property type="component" value="Unassembled WGS sequence"/>
</dbReference>
<protein>
    <submittedName>
        <fullName evidence="2">Uncharacterized protein</fullName>
    </submittedName>
</protein>
<keyword evidence="1" id="KW-0732">Signal</keyword>
<dbReference type="EMBL" id="JASNQZ010000010">
    <property type="protein sequence ID" value="KAL0952367.1"/>
    <property type="molecule type" value="Genomic_DNA"/>
</dbReference>
<sequence length="106" mass="11555">MKFITAAFASVALLTLGVSAQKGRHACSCSIQDDPRQGIAELSFVVCQKVPNARFEESHPKFGPICIVGDRVGKMTGKAFFERQCQIYPANNGFPGRTSTFRCTPL</sequence>
<evidence type="ECO:0000313" key="3">
    <source>
        <dbReference type="Proteomes" id="UP001556367"/>
    </source>
</evidence>
<feature type="signal peptide" evidence="1">
    <location>
        <begin position="1"/>
        <end position="20"/>
    </location>
</feature>
<gene>
    <name evidence="2" type="ORF">HGRIS_006645</name>
</gene>
<feature type="chain" id="PRO_5046617391" evidence="1">
    <location>
        <begin position="21"/>
        <end position="106"/>
    </location>
</feature>
<organism evidence="2 3">
    <name type="scientific">Hohenbuehelia grisea</name>
    <dbReference type="NCBI Taxonomy" id="104357"/>
    <lineage>
        <taxon>Eukaryota</taxon>
        <taxon>Fungi</taxon>
        <taxon>Dikarya</taxon>
        <taxon>Basidiomycota</taxon>
        <taxon>Agaricomycotina</taxon>
        <taxon>Agaricomycetes</taxon>
        <taxon>Agaricomycetidae</taxon>
        <taxon>Agaricales</taxon>
        <taxon>Pleurotineae</taxon>
        <taxon>Pleurotaceae</taxon>
        <taxon>Hohenbuehelia</taxon>
    </lineage>
</organism>
<evidence type="ECO:0000313" key="2">
    <source>
        <dbReference type="EMBL" id="KAL0952367.1"/>
    </source>
</evidence>
<accession>A0ABR3JA54</accession>
<keyword evidence="3" id="KW-1185">Reference proteome</keyword>
<comment type="caution">
    <text evidence="2">The sequence shown here is derived from an EMBL/GenBank/DDBJ whole genome shotgun (WGS) entry which is preliminary data.</text>
</comment>
<reference evidence="3" key="1">
    <citation type="submission" date="2024-06" db="EMBL/GenBank/DDBJ databases">
        <title>Multi-omics analyses provide insights into the biosynthesis of the anticancer antibiotic pleurotin in Hohenbuehelia grisea.</title>
        <authorList>
            <person name="Weaver J.A."/>
            <person name="Alberti F."/>
        </authorList>
    </citation>
    <scope>NUCLEOTIDE SEQUENCE [LARGE SCALE GENOMIC DNA]</scope>
    <source>
        <strain evidence="3">T-177</strain>
    </source>
</reference>
<evidence type="ECO:0000256" key="1">
    <source>
        <dbReference type="SAM" id="SignalP"/>
    </source>
</evidence>
<name>A0ABR3JA54_9AGAR</name>